<keyword evidence="10" id="KW-1185">Reference proteome</keyword>
<name>A0A553PRD9_TIGCA</name>
<evidence type="ECO:0000313" key="10">
    <source>
        <dbReference type="Proteomes" id="UP000318571"/>
    </source>
</evidence>
<protein>
    <recommendedName>
        <fullName evidence="8">C2H2-type domain-containing protein</fullName>
    </recommendedName>
</protein>
<dbReference type="InterPro" id="IPR036236">
    <property type="entry name" value="Znf_C2H2_sf"/>
</dbReference>
<dbReference type="PANTHER" id="PTHR24394">
    <property type="entry name" value="ZINC FINGER PROTEIN"/>
    <property type="match status" value="1"/>
</dbReference>
<dbReference type="FunFam" id="3.30.160.60:FF:000446">
    <property type="entry name" value="Zinc finger protein"/>
    <property type="match status" value="2"/>
</dbReference>
<evidence type="ECO:0000259" key="8">
    <source>
        <dbReference type="PROSITE" id="PS50157"/>
    </source>
</evidence>
<evidence type="ECO:0000313" key="9">
    <source>
        <dbReference type="EMBL" id="TRY80248.1"/>
    </source>
</evidence>
<dbReference type="Proteomes" id="UP000318571">
    <property type="component" value="Chromosome 12"/>
</dbReference>
<dbReference type="GO" id="GO:0000981">
    <property type="term" value="F:DNA-binding transcription factor activity, RNA polymerase II-specific"/>
    <property type="evidence" value="ECO:0007669"/>
    <property type="project" value="TreeGrafter"/>
</dbReference>
<dbReference type="EMBL" id="VCGU01000001">
    <property type="protein sequence ID" value="TRY80248.1"/>
    <property type="molecule type" value="Genomic_DNA"/>
</dbReference>
<evidence type="ECO:0000256" key="3">
    <source>
        <dbReference type="ARBA" id="ARBA00022737"/>
    </source>
</evidence>
<keyword evidence="6" id="KW-0539">Nucleus</keyword>
<keyword evidence="5" id="KW-0862">Zinc</keyword>
<dbReference type="GO" id="GO:0005634">
    <property type="term" value="C:nucleus"/>
    <property type="evidence" value="ECO:0007669"/>
    <property type="project" value="UniProtKB-SubCell"/>
</dbReference>
<dbReference type="PANTHER" id="PTHR24394:SF44">
    <property type="entry name" value="ZINC FINGER PROTEIN 271-LIKE"/>
    <property type="match status" value="1"/>
</dbReference>
<evidence type="ECO:0000256" key="1">
    <source>
        <dbReference type="ARBA" id="ARBA00004123"/>
    </source>
</evidence>
<organism evidence="9 10">
    <name type="scientific">Tigriopus californicus</name>
    <name type="common">Marine copepod</name>
    <dbReference type="NCBI Taxonomy" id="6832"/>
    <lineage>
        <taxon>Eukaryota</taxon>
        <taxon>Metazoa</taxon>
        <taxon>Ecdysozoa</taxon>
        <taxon>Arthropoda</taxon>
        <taxon>Crustacea</taxon>
        <taxon>Multicrustacea</taxon>
        <taxon>Hexanauplia</taxon>
        <taxon>Copepoda</taxon>
        <taxon>Harpacticoida</taxon>
        <taxon>Harpacticidae</taxon>
        <taxon>Tigriopus</taxon>
    </lineage>
</organism>
<dbReference type="SMART" id="SM00355">
    <property type="entry name" value="ZnF_C2H2"/>
    <property type="match status" value="2"/>
</dbReference>
<keyword evidence="4 7" id="KW-0863">Zinc-finger</keyword>
<dbReference type="Pfam" id="PF00096">
    <property type="entry name" value="zf-C2H2"/>
    <property type="match status" value="2"/>
</dbReference>
<sequence length="207" mass="23675">MAQAQPNSPSLAVQTVEQKQSFLHTFRNGDIRRFDEAELEAAFLLSCFTSRPATQIMIPPPSQIANFDVNVALDAAKRKREGRSHEISPPATPHILCDPICLRDLLICDQCGKQMSEKSALIRHMQVHDETTKKFVCGVCGKKQRQRSNWKQHMMIHIGETIPPEINTSLDEESKALVDGDERYVSRDIYEKRMAIAQKRRMRFKNL</sequence>
<dbReference type="InterPro" id="IPR013087">
    <property type="entry name" value="Znf_C2H2_type"/>
</dbReference>
<evidence type="ECO:0000256" key="7">
    <source>
        <dbReference type="PROSITE-ProRule" id="PRU00042"/>
    </source>
</evidence>
<dbReference type="AlphaFoldDB" id="A0A553PRD9"/>
<evidence type="ECO:0000256" key="6">
    <source>
        <dbReference type="ARBA" id="ARBA00023242"/>
    </source>
</evidence>
<keyword evidence="3" id="KW-0677">Repeat</keyword>
<proteinExistence type="predicted"/>
<evidence type="ECO:0000256" key="4">
    <source>
        <dbReference type="ARBA" id="ARBA00022771"/>
    </source>
</evidence>
<reference evidence="9 10" key="1">
    <citation type="journal article" date="2018" name="Nat. Ecol. Evol.">
        <title>Genomic signatures of mitonuclear coevolution across populations of Tigriopus californicus.</title>
        <authorList>
            <person name="Barreto F.S."/>
            <person name="Watson E.T."/>
            <person name="Lima T.G."/>
            <person name="Willett C.S."/>
            <person name="Edmands S."/>
            <person name="Li W."/>
            <person name="Burton R.S."/>
        </authorList>
    </citation>
    <scope>NUCLEOTIDE SEQUENCE [LARGE SCALE GENOMIC DNA]</scope>
    <source>
        <strain evidence="9 10">San Diego</strain>
    </source>
</reference>
<keyword evidence="2" id="KW-0479">Metal-binding</keyword>
<dbReference type="PROSITE" id="PS00028">
    <property type="entry name" value="ZINC_FINGER_C2H2_1"/>
    <property type="match status" value="1"/>
</dbReference>
<comment type="subcellular location">
    <subcellularLocation>
        <location evidence="1">Nucleus</location>
    </subcellularLocation>
</comment>
<dbReference type="GO" id="GO:0008270">
    <property type="term" value="F:zinc ion binding"/>
    <property type="evidence" value="ECO:0007669"/>
    <property type="project" value="UniProtKB-KW"/>
</dbReference>
<accession>A0A553PRD9</accession>
<dbReference type="PROSITE" id="PS50157">
    <property type="entry name" value="ZINC_FINGER_C2H2_2"/>
    <property type="match status" value="2"/>
</dbReference>
<evidence type="ECO:0000256" key="5">
    <source>
        <dbReference type="ARBA" id="ARBA00022833"/>
    </source>
</evidence>
<feature type="domain" description="C2H2-type" evidence="8">
    <location>
        <begin position="106"/>
        <end position="133"/>
    </location>
</feature>
<feature type="domain" description="C2H2-type" evidence="8">
    <location>
        <begin position="135"/>
        <end position="162"/>
    </location>
</feature>
<dbReference type="Gene3D" id="3.30.160.60">
    <property type="entry name" value="Classic Zinc Finger"/>
    <property type="match status" value="2"/>
</dbReference>
<gene>
    <name evidence="9" type="ORF">TCAL_13377</name>
</gene>
<evidence type="ECO:0000256" key="2">
    <source>
        <dbReference type="ARBA" id="ARBA00022723"/>
    </source>
</evidence>
<dbReference type="SUPFAM" id="SSF57667">
    <property type="entry name" value="beta-beta-alpha zinc fingers"/>
    <property type="match status" value="1"/>
</dbReference>
<comment type="caution">
    <text evidence="9">The sequence shown here is derived from an EMBL/GenBank/DDBJ whole genome shotgun (WGS) entry which is preliminary data.</text>
</comment>